<evidence type="ECO:0000313" key="2">
    <source>
        <dbReference type="EMBL" id="PPR08236.1"/>
    </source>
</evidence>
<dbReference type="PROSITE" id="PS51257">
    <property type="entry name" value="PROKAR_LIPOPROTEIN"/>
    <property type="match status" value="1"/>
</dbReference>
<feature type="signal peptide" evidence="1">
    <location>
        <begin position="1"/>
        <end position="16"/>
    </location>
</feature>
<dbReference type="InParanoid" id="A0A409YYZ1"/>
<dbReference type="EMBL" id="NHTK01000066">
    <property type="protein sequence ID" value="PPR08236.1"/>
    <property type="molecule type" value="Genomic_DNA"/>
</dbReference>
<keyword evidence="3" id="KW-1185">Reference proteome</keyword>
<feature type="chain" id="PRO_5019209388" evidence="1">
    <location>
        <begin position="17"/>
        <end position="72"/>
    </location>
</feature>
<keyword evidence="1" id="KW-0732">Signal</keyword>
<proteinExistence type="predicted"/>
<evidence type="ECO:0000256" key="1">
    <source>
        <dbReference type="SAM" id="SignalP"/>
    </source>
</evidence>
<comment type="caution">
    <text evidence="2">The sequence shown here is derived from an EMBL/GenBank/DDBJ whole genome shotgun (WGS) entry which is preliminary data.</text>
</comment>
<organism evidence="2 3">
    <name type="scientific">Panaeolus cyanescens</name>
    <dbReference type="NCBI Taxonomy" id="181874"/>
    <lineage>
        <taxon>Eukaryota</taxon>
        <taxon>Fungi</taxon>
        <taxon>Dikarya</taxon>
        <taxon>Basidiomycota</taxon>
        <taxon>Agaricomycotina</taxon>
        <taxon>Agaricomycetes</taxon>
        <taxon>Agaricomycetidae</taxon>
        <taxon>Agaricales</taxon>
        <taxon>Agaricineae</taxon>
        <taxon>Galeropsidaceae</taxon>
        <taxon>Panaeolus</taxon>
    </lineage>
</organism>
<accession>A0A409YYZ1</accession>
<evidence type="ECO:0000313" key="3">
    <source>
        <dbReference type="Proteomes" id="UP000284842"/>
    </source>
</evidence>
<dbReference type="AlphaFoldDB" id="A0A409YYZ1"/>
<sequence length="72" mass="8275">MKFSTALIISILASCAQNFVQVLTIPIDSLELEVTDIDDSLDFLYLRSDYFKLRDFSAHEIVAELEKRFSTQ</sequence>
<dbReference type="Proteomes" id="UP000284842">
    <property type="component" value="Unassembled WGS sequence"/>
</dbReference>
<gene>
    <name evidence="2" type="ORF">CVT24_001312</name>
</gene>
<protein>
    <submittedName>
        <fullName evidence="2">Uncharacterized protein</fullName>
    </submittedName>
</protein>
<reference evidence="2 3" key="1">
    <citation type="journal article" date="2018" name="Evol. Lett.">
        <title>Horizontal gene cluster transfer increased hallucinogenic mushroom diversity.</title>
        <authorList>
            <person name="Reynolds H.T."/>
            <person name="Vijayakumar V."/>
            <person name="Gluck-Thaler E."/>
            <person name="Korotkin H.B."/>
            <person name="Matheny P.B."/>
            <person name="Slot J.C."/>
        </authorList>
    </citation>
    <scope>NUCLEOTIDE SEQUENCE [LARGE SCALE GENOMIC DNA]</scope>
    <source>
        <strain evidence="2 3">2629</strain>
    </source>
</reference>
<name>A0A409YYZ1_9AGAR</name>